<reference evidence="1 2" key="1">
    <citation type="journal article" date="2015" name="Genome Announc.">
        <title>Complete Genome Sequence of the Rhizobacterium Pseudomonas trivialis Strain IHBB745 with Multiple Plant Growth-Promoting Activities and Tolerance to Desiccation and Alkalinity.</title>
        <authorList>
            <person name="Gulati A."/>
            <person name="Swarnkar M.K."/>
            <person name="Vyas P."/>
            <person name="Rahi P."/>
            <person name="Thakur R."/>
            <person name="Thakur N."/>
            <person name="Singh A.K."/>
        </authorList>
    </citation>
    <scope>NUCLEOTIDE SEQUENCE [LARGE SCALE GENOMIC DNA]</scope>
    <source>
        <strain evidence="2">745</strain>
    </source>
</reference>
<dbReference type="AlphaFoldDB" id="A0A0H5AEW2"/>
<dbReference type="RefSeq" id="WP_049713009.1">
    <property type="nucleotide sequence ID" value="NZ_CP011507.1"/>
</dbReference>
<organism evidence="1 2">
    <name type="scientific">Pseudomonas trivialis</name>
    <dbReference type="NCBI Taxonomy" id="200450"/>
    <lineage>
        <taxon>Bacteria</taxon>
        <taxon>Pseudomonadati</taxon>
        <taxon>Pseudomonadota</taxon>
        <taxon>Gammaproteobacteria</taxon>
        <taxon>Pseudomonadales</taxon>
        <taxon>Pseudomonadaceae</taxon>
        <taxon>Pseudomonas</taxon>
    </lineage>
</organism>
<evidence type="ECO:0000313" key="2">
    <source>
        <dbReference type="Proteomes" id="UP000036608"/>
    </source>
</evidence>
<dbReference type="Proteomes" id="UP000036608">
    <property type="component" value="Chromosome"/>
</dbReference>
<name>A0A0H5AEW2_9PSED</name>
<gene>
    <name evidence="1" type="ORF">AA957_27630</name>
</gene>
<reference evidence="2" key="2">
    <citation type="submission" date="2015-05" db="EMBL/GenBank/DDBJ databases">
        <authorList>
            <person name="Swarnkar M.K."/>
            <person name="Vyas P."/>
            <person name="Rahi P."/>
            <person name="Thakur R."/>
            <person name="Thakur N."/>
            <person name="Singh A.K."/>
            <person name="Gulati A."/>
        </authorList>
    </citation>
    <scope>NUCLEOTIDE SEQUENCE [LARGE SCALE GENOMIC DNA]</scope>
    <source>
        <strain evidence="2">745</strain>
    </source>
</reference>
<sequence length="110" mass="12282">MIPLNFTGGTVTHDDLSLLQDVEVAKQAELLKEDMLQVEFAGGYLLDVGWYPEFDATGGFRINVIKNYDWDRPVIALTAHEKAELVEKLDIAQDAIKGELRNANLETSAF</sequence>
<dbReference type="EMBL" id="CP011507">
    <property type="protein sequence ID" value="AKS09729.1"/>
    <property type="molecule type" value="Genomic_DNA"/>
</dbReference>
<accession>A0A0H5AEW2</accession>
<dbReference type="PATRIC" id="fig|200450.3.peg.5674"/>
<evidence type="ECO:0000313" key="1">
    <source>
        <dbReference type="EMBL" id="AKS09729.1"/>
    </source>
</evidence>
<protein>
    <submittedName>
        <fullName evidence="1">Uncharacterized protein</fullName>
    </submittedName>
</protein>
<dbReference type="OrthoDB" id="2652925at2"/>
<dbReference type="KEGG" id="ptv:AA957_27630"/>
<proteinExistence type="predicted"/>